<accession>A0ABR1C354</accession>
<evidence type="ECO:0000313" key="8">
    <source>
        <dbReference type="EMBL" id="KAK6731880.1"/>
    </source>
</evidence>
<dbReference type="Gene3D" id="2.40.240.130">
    <property type="match status" value="1"/>
</dbReference>
<dbReference type="SMART" id="SM00315">
    <property type="entry name" value="RGS"/>
    <property type="match status" value="1"/>
</dbReference>
<dbReference type="Pfam" id="PF00778">
    <property type="entry name" value="DIX"/>
    <property type="match status" value="1"/>
</dbReference>
<feature type="region of interest" description="Disordered" evidence="5">
    <location>
        <begin position="167"/>
        <end position="194"/>
    </location>
</feature>
<dbReference type="EMBL" id="JAVFWL010000001">
    <property type="protein sequence ID" value="KAK6731880.1"/>
    <property type="molecule type" value="Genomic_DNA"/>
</dbReference>
<proteinExistence type="predicted"/>
<evidence type="ECO:0000313" key="9">
    <source>
        <dbReference type="Proteomes" id="UP001303046"/>
    </source>
</evidence>
<dbReference type="PANTHER" id="PTHR46102:SF2">
    <property type="entry name" value="AXIN"/>
    <property type="match status" value="1"/>
</dbReference>
<dbReference type="InterPro" id="IPR036305">
    <property type="entry name" value="RGS_sf"/>
</dbReference>
<keyword evidence="3 4" id="KW-0879">Wnt signaling pathway</keyword>
<comment type="caution">
    <text evidence="8">The sequence shown here is derived from an EMBL/GenBank/DDBJ whole genome shotgun (WGS) entry which is preliminary data.</text>
</comment>
<sequence>MASDAGSLASSVDAVLQDAAALQAFREWIRLDPSRPLDCLSLHFAIKGYQTYLSRNEPNTSSMACTLHRKFISQRTGTCSFLPSSVRKEMSTRVHALNSQHPPYPELFDPVQPALKKQLNALHSQFVSSHSFLAYLARNGSEGSSSATPVDEFHLVPIPCLAPTSTLMRDSSKKTKGSKARAYSCDASTSRDSNEKPIAIDRERHLFKHTDGSIRHDIPEAREAFASVLTERLEVISRELDRSDANTYARDLPRDLATCSLLPSLHDSRILEETTSDEEVEKYVGRIEGARRRSESASPVLFNFRPNKANPYENGFAPPPPAQESQFSFSDIPTPPVFSTPKRSMDYRFSDSSGFCSSESAYLSDRSFGRKKIGLDIHSYHLGTSSLSRRQHLTLPNQNIFNTLHCRPVTAASLTLTLRENGQPPMVAKIPSEMITLVKFRRIFGISRAENKRFLFKSTCEDGSAPFQWSLITDDNAVLPLFDGKITAECRHFDESD</sequence>
<evidence type="ECO:0000259" key="6">
    <source>
        <dbReference type="PROSITE" id="PS50132"/>
    </source>
</evidence>
<dbReference type="InterPro" id="IPR016137">
    <property type="entry name" value="RGS"/>
</dbReference>
<evidence type="ECO:0008006" key="10">
    <source>
        <dbReference type="Google" id="ProtNLM"/>
    </source>
</evidence>
<evidence type="ECO:0000256" key="1">
    <source>
        <dbReference type="ARBA" id="ARBA00004496"/>
    </source>
</evidence>
<dbReference type="InterPro" id="IPR029071">
    <property type="entry name" value="Ubiquitin-like_domsf"/>
</dbReference>
<gene>
    <name evidence="8" type="primary">Necator_chrI.g4128</name>
    <name evidence="8" type="ORF">RB195_007999</name>
</gene>
<dbReference type="InterPro" id="IPR043581">
    <property type="entry name" value="Axin-like"/>
</dbReference>
<reference evidence="8 9" key="1">
    <citation type="submission" date="2023-08" db="EMBL/GenBank/DDBJ databases">
        <title>A Necator americanus chromosomal reference genome.</title>
        <authorList>
            <person name="Ilik V."/>
            <person name="Petrzelkova K.J."/>
            <person name="Pardy F."/>
            <person name="Fuh T."/>
            <person name="Niatou-Singa F.S."/>
            <person name="Gouil Q."/>
            <person name="Baker L."/>
            <person name="Ritchie M.E."/>
            <person name="Jex A.R."/>
            <person name="Gazzola D."/>
            <person name="Li H."/>
            <person name="Toshio Fujiwara R."/>
            <person name="Zhan B."/>
            <person name="Aroian R.V."/>
            <person name="Pafco B."/>
            <person name="Schwarz E.M."/>
        </authorList>
    </citation>
    <scope>NUCLEOTIDE SEQUENCE [LARGE SCALE GENOMIC DNA]</scope>
    <source>
        <strain evidence="8 9">Aroian</strain>
        <tissue evidence="8">Whole animal</tissue>
    </source>
</reference>
<feature type="domain" description="RGS" evidence="6">
    <location>
        <begin position="11"/>
        <end position="120"/>
    </location>
</feature>
<evidence type="ECO:0000256" key="3">
    <source>
        <dbReference type="ARBA" id="ARBA00022687"/>
    </source>
</evidence>
<name>A0ABR1C354_NECAM</name>
<protein>
    <recommendedName>
        <fullName evidence="10">DIX domain-containing protein</fullName>
    </recommendedName>
</protein>
<evidence type="ECO:0000256" key="5">
    <source>
        <dbReference type="SAM" id="MobiDB-lite"/>
    </source>
</evidence>
<evidence type="ECO:0000259" key="7">
    <source>
        <dbReference type="PROSITE" id="PS50841"/>
    </source>
</evidence>
<dbReference type="InterPro" id="IPR044926">
    <property type="entry name" value="RGS_subdomain_2"/>
</dbReference>
<dbReference type="Pfam" id="PF00615">
    <property type="entry name" value="RGS"/>
    <property type="match status" value="1"/>
</dbReference>
<dbReference type="InterPro" id="IPR038207">
    <property type="entry name" value="DIX_dom_sf"/>
</dbReference>
<evidence type="ECO:0000256" key="2">
    <source>
        <dbReference type="ARBA" id="ARBA00022490"/>
    </source>
</evidence>
<comment type="subcellular location">
    <subcellularLocation>
        <location evidence="1">Cytoplasm</location>
    </subcellularLocation>
</comment>
<dbReference type="Proteomes" id="UP001303046">
    <property type="component" value="Unassembled WGS sequence"/>
</dbReference>
<dbReference type="PROSITE" id="PS50841">
    <property type="entry name" value="DIX"/>
    <property type="match status" value="1"/>
</dbReference>
<organism evidence="8 9">
    <name type="scientific">Necator americanus</name>
    <name type="common">Human hookworm</name>
    <dbReference type="NCBI Taxonomy" id="51031"/>
    <lineage>
        <taxon>Eukaryota</taxon>
        <taxon>Metazoa</taxon>
        <taxon>Ecdysozoa</taxon>
        <taxon>Nematoda</taxon>
        <taxon>Chromadorea</taxon>
        <taxon>Rhabditida</taxon>
        <taxon>Rhabditina</taxon>
        <taxon>Rhabditomorpha</taxon>
        <taxon>Strongyloidea</taxon>
        <taxon>Ancylostomatidae</taxon>
        <taxon>Bunostominae</taxon>
        <taxon>Necator</taxon>
    </lineage>
</organism>
<feature type="domain" description="DIX" evidence="7">
    <location>
        <begin position="410"/>
        <end position="494"/>
    </location>
</feature>
<dbReference type="PANTHER" id="PTHR46102">
    <property type="entry name" value="AXIN"/>
    <property type="match status" value="1"/>
</dbReference>
<evidence type="ECO:0000256" key="4">
    <source>
        <dbReference type="PROSITE-ProRule" id="PRU00069"/>
    </source>
</evidence>
<keyword evidence="9" id="KW-1185">Reference proteome</keyword>
<dbReference type="SUPFAM" id="SSF54236">
    <property type="entry name" value="Ubiquitin-like"/>
    <property type="match status" value="1"/>
</dbReference>
<keyword evidence="2" id="KW-0963">Cytoplasm</keyword>
<dbReference type="PROSITE" id="PS50132">
    <property type="entry name" value="RGS"/>
    <property type="match status" value="1"/>
</dbReference>
<dbReference type="InterPro" id="IPR001158">
    <property type="entry name" value="DIX"/>
</dbReference>
<dbReference type="Gene3D" id="1.10.167.10">
    <property type="entry name" value="Regulator of G-protein Signalling 4, domain 2"/>
    <property type="match status" value="1"/>
</dbReference>
<dbReference type="SUPFAM" id="SSF48097">
    <property type="entry name" value="Regulator of G-protein signaling, RGS"/>
    <property type="match status" value="1"/>
</dbReference>